<organism evidence="8 9">
    <name type="scientific">Rurimicrobium arvi</name>
    <dbReference type="NCBI Taxonomy" id="2049916"/>
    <lineage>
        <taxon>Bacteria</taxon>
        <taxon>Pseudomonadati</taxon>
        <taxon>Bacteroidota</taxon>
        <taxon>Chitinophagia</taxon>
        <taxon>Chitinophagales</taxon>
        <taxon>Chitinophagaceae</taxon>
        <taxon>Rurimicrobium</taxon>
    </lineage>
</organism>
<dbReference type="PANTHER" id="PTHR43133:SF8">
    <property type="entry name" value="RNA POLYMERASE SIGMA FACTOR HI_1459-RELATED"/>
    <property type="match status" value="1"/>
</dbReference>
<keyword evidence="3" id="KW-0731">Sigma factor</keyword>
<feature type="domain" description="RNA polymerase sigma-70 region 2" evidence="6">
    <location>
        <begin position="11"/>
        <end position="65"/>
    </location>
</feature>
<comment type="caution">
    <text evidence="8">The sequence shown here is derived from an EMBL/GenBank/DDBJ whole genome shotgun (WGS) entry which is preliminary data.</text>
</comment>
<sequence length="154" mass="17803">MQSLIASRTKYIRFAESILGSLQDAEDVVQDCYIRLLERSGMVHPEAYMMRAVRNASLDVLRKKKPEALEEELVGHHPDTLDLARALEHKEQVRRLQLLMQCLSEKQRSIFFLRDIEGYALQEVEAITGLSNEAVRAHLSRARKQLRELFNKLA</sequence>
<proteinExistence type="inferred from homology"/>
<feature type="domain" description="RNA polymerase sigma factor 70 region 4 type 2" evidence="7">
    <location>
        <begin position="95"/>
        <end position="146"/>
    </location>
</feature>
<dbReference type="InterPro" id="IPR013325">
    <property type="entry name" value="RNA_pol_sigma_r2"/>
</dbReference>
<dbReference type="InterPro" id="IPR007627">
    <property type="entry name" value="RNA_pol_sigma70_r2"/>
</dbReference>
<name>A0ABP8MXD8_9BACT</name>
<evidence type="ECO:0000256" key="3">
    <source>
        <dbReference type="ARBA" id="ARBA00023082"/>
    </source>
</evidence>
<keyword evidence="2" id="KW-0805">Transcription regulation</keyword>
<dbReference type="Gene3D" id="1.10.10.10">
    <property type="entry name" value="Winged helix-like DNA-binding domain superfamily/Winged helix DNA-binding domain"/>
    <property type="match status" value="1"/>
</dbReference>
<reference evidence="9" key="1">
    <citation type="journal article" date="2019" name="Int. J. Syst. Evol. Microbiol.">
        <title>The Global Catalogue of Microorganisms (GCM) 10K type strain sequencing project: providing services to taxonomists for standard genome sequencing and annotation.</title>
        <authorList>
            <consortium name="The Broad Institute Genomics Platform"/>
            <consortium name="The Broad Institute Genome Sequencing Center for Infectious Disease"/>
            <person name="Wu L."/>
            <person name="Ma J."/>
        </authorList>
    </citation>
    <scope>NUCLEOTIDE SEQUENCE [LARGE SCALE GENOMIC DNA]</scope>
    <source>
        <strain evidence="9">JCM 31921</strain>
    </source>
</reference>
<dbReference type="InterPro" id="IPR014284">
    <property type="entry name" value="RNA_pol_sigma-70_dom"/>
</dbReference>
<dbReference type="RefSeq" id="WP_344826757.1">
    <property type="nucleotide sequence ID" value="NZ_BAABEZ010000022.1"/>
</dbReference>
<evidence type="ECO:0000256" key="5">
    <source>
        <dbReference type="ARBA" id="ARBA00023163"/>
    </source>
</evidence>
<dbReference type="EMBL" id="BAABEZ010000022">
    <property type="protein sequence ID" value="GAA4456454.1"/>
    <property type="molecule type" value="Genomic_DNA"/>
</dbReference>
<dbReference type="Gene3D" id="1.10.1740.10">
    <property type="match status" value="1"/>
</dbReference>
<dbReference type="Pfam" id="PF08281">
    <property type="entry name" value="Sigma70_r4_2"/>
    <property type="match status" value="1"/>
</dbReference>
<evidence type="ECO:0000256" key="2">
    <source>
        <dbReference type="ARBA" id="ARBA00023015"/>
    </source>
</evidence>
<evidence type="ECO:0000256" key="1">
    <source>
        <dbReference type="ARBA" id="ARBA00010641"/>
    </source>
</evidence>
<dbReference type="Proteomes" id="UP001501410">
    <property type="component" value="Unassembled WGS sequence"/>
</dbReference>
<accession>A0ABP8MXD8</accession>
<keyword evidence="5" id="KW-0804">Transcription</keyword>
<protein>
    <submittedName>
        <fullName evidence="8">RNA polymerase sigma factor</fullName>
    </submittedName>
</protein>
<keyword evidence="9" id="KW-1185">Reference proteome</keyword>
<dbReference type="CDD" id="cd06171">
    <property type="entry name" value="Sigma70_r4"/>
    <property type="match status" value="1"/>
</dbReference>
<gene>
    <name evidence="8" type="ORF">GCM10023092_21710</name>
</gene>
<evidence type="ECO:0000313" key="9">
    <source>
        <dbReference type="Proteomes" id="UP001501410"/>
    </source>
</evidence>
<dbReference type="InterPro" id="IPR039425">
    <property type="entry name" value="RNA_pol_sigma-70-like"/>
</dbReference>
<dbReference type="InterPro" id="IPR013249">
    <property type="entry name" value="RNA_pol_sigma70_r4_t2"/>
</dbReference>
<dbReference type="InterPro" id="IPR036388">
    <property type="entry name" value="WH-like_DNA-bd_sf"/>
</dbReference>
<dbReference type="SUPFAM" id="SSF88659">
    <property type="entry name" value="Sigma3 and sigma4 domains of RNA polymerase sigma factors"/>
    <property type="match status" value="1"/>
</dbReference>
<comment type="similarity">
    <text evidence="1">Belongs to the sigma-70 factor family. ECF subfamily.</text>
</comment>
<evidence type="ECO:0000256" key="4">
    <source>
        <dbReference type="ARBA" id="ARBA00023125"/>
    </source>
</evidence>
<dbReference type="InterPro" id="IPR013324">
    <property type="entry name" value="RNA_pol_sigma_r3/r4-like"/>
</dbReference>
<dbReference type="SUPFAM" id="SSF88946">
    <property type="entry name" value="Sigma2 domain of RNA polymerase sigma factors"/>
    <property type="match status" value="1"/>
</dbReference>
<evidence type="ECO:0000313" key="8">
    <source>
        <dbReference type="EMBL" id="GAA4456454.1"/>
    </source>
</evidence>
<dbReference type="PANTHER" id="PTHR43133">
    <property type="entry name" value="RNA POLYMERASE ECF-TYPE SIGMA FACTO"/>
    <property type="match status" value="1"/>
</dbReference>
<dbReference type="NCBIfam" id="TIGR02937">
    <property type="entry name" value="sigma70-ECF"/>
    <property type="match status" value="1"/>
</dbReference>
<evidence type="ECO:0000259" key="7">
    <source>
        <dbReference type="Pfam" id="PF08281"/>
    </source>
</evidence>
<evidence type="ECO:0000259" key="6">
    <source>
        <dbReference type="Pfam" id="PF04542"/>
    </source>
</evidence>
<keyword evidence="4" id="KW-0238">DNA-binding</keyword>
<dbReference type="Pfam" id="PF04542">
    <property type="entry name" value="Sigma70_r2"/>
    <property type="match status" value="1"/>
</dbReference>